<sequence>MVPIAIVSGRQYFVAGGGNGSAIDALEASSYYPLNGRLALVPACDASFNVNNFDRTPKLNVGNRRASCHF</sequence>
<gene>
    <name evidence="1" type="ORF">NDI38_26625</name>
</gene>
<dbReference type="EMBL" id="JAMPLM010000049">
    <property type="protein sequence ID" value="MEP1061953.1"/>
    <property type="molecule type" value="Genomic_DNA"/>
</dbReference>
<evidence type="ECO:0000313" key="1">
    <source>
        <dbReference type="EMBL" id="MEP1061953.1"/>
    </source>
</evidence>
<keyword evidence="2" id="KW-1185">Reference proteome</keyword>
<organism evidence="1 2">
    <name type="scientific">Stenomitos frigidus AS-A4</name>
    <dbReference type="NCBI Taxonomy" id="2933935"/>
    <lineage>
        <taxon>Bacteria</taxon>
        <taxon>Bacillati</taxon>
        <taxon>Cyanobacteriota</taxon>
        <taxon>Cyanophyceae</taxon>
        <taxon>Leptolyngbyales</taxon>
        <taxon>Leptolyngbyaceae</taxon>
        <taxon>Stenomitos</taxon>
    </lineage>
</organism>
<protein>
    <submittedName>
        <fullName evidence="1">Uncharacterized protein</fullName>
    </submittedName>
</protein>
<reference evidence="1 2" key="1">
    <citation type="submission" date="2022-04" db="EMBL/GenBank/DDBJ databases">
        <title>Positive selection, recombination, and allopatry shape intraspecific diversity of widespread and dominant cyanobacteria.</title>
        <authorList>
            <person name="Wei J."/>
            <person name="Shu W."/>
            <person name="Hu C."/>
        </authorList>
    </citation>
    <scope>NUCLEOTIDE SEQUENCE [LARGE SCALE GENOMIC DNA]</scope>
    <source>
        <strain evidence="1 2">AS-A4</strain>
    </source>
</reference>
<name>A0ABV0KRU0_9CYAN</name>
<comment type="caution">
    <text evidence="1">The sequence shown here is derived from an EMBL/GenBank/DDBJ whole genome shotgun (WGS) entry which is preliminary data.</text>
</comment>
<accession>A0ABV0KRU0</accession>
<dbReference type="RefSeq" id="WP_190448440.1">
    <property type="nucleotide sequence ID" value="NZ_JAMPLM010000049.1"/>
</dbReference>
<evidence type="ECO:0000313" key="2">
    <source>
        <dbReference type="Proteomes" id="UP001476950"/>
    </source>
</evidence>
<proteinExistence type="predicted"/>
<dbReference type="Proteomes" id="UP001476950">
    <property type="component" value="Unassembled WGS sequence"/>
</dbReference>